<protein>
    <submittedName>
        <fullName evidence="3">Uncharacterized protein</fullName>
    </submittedName>
</protein>
<dbReference type="AlphaFoldDB" id="A0A8U8BIN5"/>
<dbReference type="InterPro" id="IPR018378">
    <property type="entry name" value="C-type_lectin_CS"/>
</dbReference>
<dbReference type="Proteomes" id="UP000694382">
    <property type="component" value="Unassembled WGS sequence"/>
</dbReference>
<evidence type="ECO:0000313" key="4">
    <source>
        <dbReference type="Proteomes" id="UP000694382"/>
    </source>
</evidence>
<dbReference type="Ensembl" id="ENSCPVT00000025202.1">
    <property type="protein sequence ID" value="ENSCPVP00000026230.1"/>
    <property type="gene ID" value="ENSCPVG00000015542.2"/>
</dbReference>
<reference evidence="3" key="2">
    <citation type="submission" date="2025-09" db="UniProtKB">
        <authorList>
            <consortium name="Ensembl"/>
        </authorList>
    </citation>
    <scope>IDENTIFICATION</scope>
</reference>
<dbReference type="PANTHER" id="PTHR22803">
    <property type="entry name" value="MANNOSE, PHOSPHOLIPASE, LECTIN RECEPTOR RELATED"/>
    <property type="match status" value="1"/>
</dbReference>
<dbReference type="InterPro" id="IPR016187">
    <property type="entry name" value="CTDL_fold"/>
</dbReference>
<dbReference type="PROSITE" id="PS50041">
    <property type="entry name" value="C_TYPE_LECTIN_2"/>
    <property type="match status" value="1"/>
</dbReference>
<accession>A0A8U8BIN5</accession>
<dbReference type="CDD" id="cd03590">
    <property type="entry name" value="CLECT_DC-SIGN_like"/>
    <property type="match status" value="1"/>
</dbReference>
<dbReference type="GO" id="GO:0030246">
    <property type="term" value="F:carbohydrate binding"/>
    <property type="evidence" value="ECO:0007669"/>
    <property type="project" value="UniProtKB-KW"/>
</dbReference>
<dbReference type="InterPro" id="IPR016186">
    <property type="entry name" value="C-type_lectin-like/link_sf"/>
</dbReference>
<dbReference type="Gene3D" id="3.10.100.10">
    <property type="entry name" value="Mannose-Binding Protein A, subunit A"/>
    <property type="match status" value="1"/>
</dbReference>
<reference evidence="3" key="1">
    <citation type="submission" date="2025-08" db="UniProtKB">
        <authorList>
            <consortium name="Ensembl"/>
        </authorList>
    </citation>
    <scope>IDENTIFICATION</scope>
</reference>
<dbReference type="InterPro" id="IPR050111">
    <property type="entry name" value="C-type_lectin/snaclec_domain"/>
</dbReference>
<sequence length="337" mass="38495">FPLVFPNSPVSPPFLPIFSQFPGFSPISPQFFPISQFLPHFSPVFPNFPVFPPFLPVFPNFPVSPPFLPSFSQFPSFSPISPQFFPISQFLPPSPGFPSSGFAFQPWLCSFPAVYLSLALSSLLLLGLSALALARVSSISSKLHQEKQEWNFSSWDSFRKSRNSQNSLKFLPSGYSQYPSTWGIPGSRNLGDFSSPWAVFPCGADSREWEYFSGNCYYFSLARLSWERARERCRERRADLVVVGSFAEQQFLMSRARNERFWIGLTDRNSEGNWEWVDGTDYKSSFTFWQEGEPNDSGNNEDCAHLWISGKWNDVHCTFECFFVCERPLAQKSPFSH</sequence>
<dbReference type="SMART" id="SM00034">
    <property type="entry name" value="CLECT"/>
    <property type="match status" value="1"/>
</dbReference>
<organism evidence="3 4">
    <name type="scientific">Geospiza parvula</name>
    <name type="common">Small tree-finch</name>
    <name type="synonym">Camarhynchus parvulus</name>
    <dbReference type="NCBI Taxonomy" id="87175"/>
    <lineage>
        <taxon>Eukaryota</taxon>
        <taxon>Metazoa</taxon>
        <taxon>Chordata</taxon>
        <taxon>Craniata</taxon>
        <taxon>Vertebrata</taxon>
        <taxon>Euteleostomi</taxon>
        <taxon>Archelosauria</taxon>
        <taxon>Archosauria</taxon>
        <taxon>Dinosauria</taxon>
        <taxon>Saurischia</taxon>
        <taxon>Theropoda</taxon>
        <taxon>Coelurosauria</taxon>
        <taxon>Aves</taxon>
        <taxon>Neognathae</taxon>
        <taxon>Neoaves</taxon>
        <taxon>Telluraves</taxon>
        <taxon>Australaves</taxon>
        <taxon>Passeriformes</taxon>
        <taxon>Thraupidae</taxon>
        <taxon>Camarhynchus</taxon>
    </lineage>
</organism>
<keyword evidence="1" id="KW-0430">Lectin</keyword>
<keyword evidence="4" id="KW-1185">Reference proteome</keyword>
<dbReference type="SUPFAM" id="SSF56436">
    <property type="entry name" value="C-type lectin-like"/>
    <property type="match status" value="1"/>
</dbReference>
<dbReference type="PROSITE" id="PS00615">
    <property type="entry name" value="C_TYPE_LECTIN_1"/>
    <property type="match status" value="1"/>
</dbReference>
<keyword evidence="2" id="KW-1015">Disulfide bond</keyword>
<dbReference type="Pfam" id="PF00059">
    <property type="entry name" value="Lectin_C"/>
    <property type="match status" value="1"/>
</dbReference>
<dbReference type="InterPro" id="IPR033989">
    <property type="entry name" value="CD209-like_CTLD"/>
</dbReference>
<name>A0A8U8BIN5_GEOPR</name>
<proteinExistence type="predicted"/>
<evidence type="ECO:0000313" key="3">
    <source>
        <dbReference type="Ensembl" id="ENSCPVP00000026230.1"/>
    </source>
</evidence>
<evidence type="ECO:0000256" key="2">
    <source>
        <dbReference type="ARBA" id="ARBA00023157"/>
    </source>
</evidence>
<evidence type="ECO:0000256" key="1">
    <source>
        <dbReference type="ARBA" id="ARBA00022734"/>
    </source>
</evidence>
<dbReference type="InterPro" id="IPR001304">
    <property type="entry name" value="C-type_lectin-like"/>
</dbReference>